<organism evidence="11 12">
    <name type="scientific">Rotaria magnacalcarata</name>
    <dbReference type="NCBI Taxonomy" id="392030"/>
    <lineage>
        <taxon>Eukaryota</taxon>
        <taxon>Metazoa</taxon>
        <taxon>Spiralia</taxon>
        <taxon>Gnathifera</taxon>
        <taxon>Rotifera</taxon>
        <taxon>Eurotatoria</taxon>
        <taxon>Bdelloidea</taxon>
        <taxon>Philodinida</taxon>
        <taxon>Philodinidae</taxon>
        <taxon>Rotaria</taxon>
    </lineage>
</organism>
<feature type="compositionally biased region" description="Polar residues" evidence="7">
    <location>
        <begin position="1382"/>
        <end position="1399"/>
    </location>
</feature>
<sequence length="1660" mass="188188">MVEIHTNRSIDISNTVNTAITNWSPDGKNQFNQLYKQLLDEDKDKFEAELAMKQLLLSLCKSCLQGSQSIETVIRIFGELQEIAMVPSIIGDLLADILATLDVELFPSDDVITKDTYKQKFFQLINNSEHIVSTSLLMERLEIETLEYLDLIVSREQFSQKYVRIKTRLYYKQQKFNLLREESEGFAKTLTELNQNFSITKLTSEQLYDRLMALIGYFDLDPNRMLDLVIESFEYHLEYSKIYVDLLNLLHFDKVTLCQLIGFKFQQYQLQDETADSLYLLAAQLISNNLMELEDLLPHLYPLIADFGENYTKEVENARTSKKSLTTSTDSSAKSKDSNIIKTNNQLLRFIQALLHIGDLEHTLSLFNNLPRWSCTSYREINTLLTKIIGYMVDPLYKNHSDLHTSFLQYDLNNPLNSNVCPRELKLIKTWNEFRENILPLLLNLGAYCQDRLLFMQLTRLCTNLIKKSIVKDEQQEDILLLIDEVLLPSLSLLDVNSCLAIELWSLMKLFPFDVRYGLYGQWQEDTYRKTPQLLFIKQDVADKSRAILRRITKDNVKTYSRQIAKITHNNPLVILSVIIDQIQRFDNFISVINDALKYLSPLAYDIVCYTILHALTAPVSSTSSPLYIDGKMSRENATPAQWFQNLCVLSANIFKKYPIDFTSVLYYIYDQLRVEKTCDLYLLREIITKMSGVEVTSTVTREQLEAASGGELLRSEAAQFTAARNVKKPSIRLKEALLDNHIYLPLSIIIAQQRSCIIFKFGAQRIEHLKLIGSFYDQCQDTMVQFFTFLSNVLTTENFHHQFPSIDNLVLGFHLQVDAAFQISRPLFNLNIQAKFDELRSAAPKTSNKTILIQNYIDAVTNVMSPVLDFVKTLHPQRTWEEMTPQFYLTFWSLSMSDLQVPEIAYKRRVEELEVEMAQIDDRKELTAAKKRKEKEKIHIIIDKLREELFKQKEHVERVRARLDIEREHWFKNRNKTKAETITEFLQLCIFPRCLLSEIDALYCAHFIRVIHDLVTPNFSTIICYDRLFSDISYSLASCSENEAIRYGRFLESLLEIVMSWHGDKNKFDKECASHPGFLTVFRNAGNAASKTTGTTQTPEQLDYDNFRHVCHKWHYKLAKSFIVCLDSNDYIQIRNVLQVLTVLLPIYPKMTTFYAALERRIKAICVAEKDRRHDLFALAKCYSGRLAQKHRDMIEENQFHTVPERSTPSSTSNNNNNNPGTKTNPLVTPTIGETNNVNHHPILSDSQPSTTRSAQKDSANSSTTTRPTSDKTVIGSTTNNGSTTATKSVSPAPSSQTTTAATTTSRSATINNTERSTSKLKTEPSISSSNNSSTTATTTTTTTTTTIKSNRTLHGPPIPSSTPSSKPSVTSTTQSKSESNEPSTSTGGRTIKLTSTTNDRHESQQATAVSTTRESSPPSRKEPSTSIDRRPTSSTTEQALSSTKISAPAVSRPPSSRTFTSSTRNTTSAAISNDDLVRKPDPVASNGMTSSTSSKALRTDPPHEHAPAEKRTRGSSSKADRTTASHIEEPRNGNLRPHREHKHESSKRPRSATPDKRSSNGSTASGSSRRLNQTAESLSTTPVHQDNEHSSGSGIMDVSPPSSSSKRIKTSETASNGRAARKEAREERHGSSSSSHRVSSSSSRNERRDKYHSSKETK</sequence>
<dbReference type="GO" id="GO:0006406">
    <property type="term" value="P:mRNA export from nucleus"/>
    <property type="evidence" value="ECO:0007669"/>
    <property type="project" value="InterPro"/>
</dbReference>
<dbReference type="GO" id="GO:0003729">
    <property type="term" value="F:mRNA binding"/>
    <property type="evidence" value="ECO:0007669"/>
    <property type="project" value="TreeGrafter"/>
</dbReference>
<dbReference type="PANTHER" id="PTHR21597">
    <property type="entry name" value="THO2 PROTEIN"/>
    <property type="match status" value="1"/>
</dbReference>
<evidence type="ECO:0000313" key="12">
    <source>
        <dbReference type="Proteomes" id="UP000663834"/>
    </source>
</evidence>
<feature type="compositionally biased region" description="Basic and acidic residues" evidence="7">
    <location>
        <begin position="1499"/>
        <end position="1533"/>
    </location>
</feature>
<feature type="compositionally biased region" description="Low complexity" evidence="7">
    <location>
        <begin position="1448"/>
        <end position="1470"/>
    </location>
</feature>
<feature type="region of interest" description="Disordered" evidence="7">
    <location>
        <begin position="318"/>
        <end position="337"/>
    </location>
</feature>
<evidence type="ECO:0000256" key="1">
    <source>
        <dbReference type="ARBA" id="ARBA00004123"/>
    </source>
</evidence>
<reference evidence="11" key="1">
    <citation type="submission" date="2021-02" db="EMBL/GenBank/DDBJ databases">
        <authorList>
            <person name="Nowell W R."/>
        </authorList>
    </citation>
    <scope>NUCLEOTIDE SEQUENCE</scope>
</reference>
<gene>
    <name evidence="11" type="ORF">KQP761_LOCUS33685</name>
</gene>
<dbReference type="InterPro" id="IPR040007">
    <property type="entry name" value="Tho2"/>
</dbReference>
<proteinExistence type="inferred from homology"/>
<dbReference type="InterPro" id="IPR021418">
    <property type="entry name" value="THO_THOC2_C"/>
</dbReference>
<dbReference type="InterPro" id="IPR021726">
    <property type="entry name" value="THO_THOC2_N"/>
</dbReference>
<feature type="domain" description="THO complex subunitTHOC2 C-terminal" evidence="8">
    <location>
        <begin position="881"/>
        <end position="1188"/>
    </location>
</feature>
<evidence type="ECO:0000259" key="10">
    <source>
        <dbReference type="Pfam" id="PF16134"/>
    </source>
</evidence>
<feature type="compositionally biased region" description="Low complexity" evidence="7">
    <location>
        <begin position="1277"/>
        <end position="1311"/>
    </location>
</feature>
<feature type="region of interest" description="Disordered" evidence="7">
    <location>
        <begin position="1202"/>
        <end position="1660"/>
    </location>
</feature>
<keyword evidence="4" id="KW-0539">Nucleus</keyword>
<feature type="domain" description="THO complex subunitTHOC2 N-terminal" evidence="9">
    <location>
        <begin position="564"/>
        <end position="647"/>
    </location>
</feature>
<name>A0A816G251_9BILA</name>
<accession>A0A816G251</accession>
<feature type="compositionally biased region" description="Low complexity" evidence="7">
    <location>
        <begin position="1208"/>
        <end position="1227"/>
    </location>
</feature>
<evidence type="ECO:0000313" key="11">
    <source>
        <dbReference type="EMBL" id="CAF1668385.1"/>
    </source>
</evidence>
<evidence type="ECO:0000256" key="6">
    <source>
        <dbReference type="SAM" id="Coils"/>
    </source>
</evidence>
<comment type="subcellular location">
    <subcellularLocation>
        <location evidence="1">Nucleus</location>
    </subcellularLocation>
</comment>
<dbReference type="Pfam" id="PF11732">
    <property type="entry name" value="Thoc2"/>
    <property type="match status" value="1"/>
</dbReference>
<feature type="compositionally biased region" description="Low complexity" evidence="7">
    <location>
        <begin position="1363"/>
        <end position="1379"/>
    </location>
</feature>
<feature type="compositionally biased region" description="Low complexity" evidence="7">
    <location>
        <begin position="1633"/>
        <end position="1645"/>
    </location>
</feature>
<feature type="compositionally biased region" description="Basic and acidic residues" evidence="7">
    <location>
        <begin position="1622"/>
        <end position="1632"/>
    </location>
</feature>
<feature type="compositionally biased region" description="Basic and acidic residues" evidence="7">
    <location>
        <begin position="1646"/>
        <end position="1660"/>
    </location>
</feature>
<comment type="caution">
    <text evidence="11">The sequence shown here is derived from an EMBL/GenBank/DDBJ whole genome shotgun (WGS) entry which is preliminary data.</text>
</comment>
<protein>
    <recommendedName>
        <fullName evidence="3">THO complex subunit 2</fullName>
    </recommendedName>
</protein>
<dbReference type="Pfam" id="PF11262">
    <property type="entry name" value="Tho2"/>
    <property type="match status" value="1"/>
</dbReference>
<evidence type="ECO:0000259" key="9">
    <source>
        <dbReference type="Pfam" id="PF11732"/>
    </source>
</evidence>
<feature type="compositionally biased region" description="Low complexity" evidence="7">
    <location>
        <begin position="1561"/>
        <end position="1572"/>
    </location>
</feature>
<feature type="compositionally biased region" description="Polar residues" evidence="7">
    <location>
        <begin position="1602"/>
        <end position="1618"/>
    </location>
</feature>
<dbReference type="GO" id="GO:0006397">
    <property type="term" value="P:mRNA processing"/>
    <property type="evidence" value="ECO:0007669"/>
    <property type="project" value="InterPro"/>
</dbReference>
<dbReference type="PANTHER" id="PTHR21597:SF0">
    <property type="entry name" value="THO COMPLEX SUBUNIT 2"/>
    <property type="match status" value="1"/>
</dbReference>
<dbReference type="InterPro" id="IPR032302">
    <property type="entry name" value="THOC2_N"/>
</dbReference>
<feature type="compositionally biased region" description="Polar residues" evidence="7">
    <location>
        <begin position="1434"/>
        <end position="1447"/>
    </location>
</feature>
<feature type="compositionally biased region" description="Polar residues" evidence="7">
    <location>
        <begin position="1573"/>
        <end position="1586"/>
    </location>
</feature>
<feature type="coiled-coil region" evidence="6">
    <location>
        <begin position="904"/>
        <end position="963"/>
    </location>
</feature>
<feature type="compositionally biased region" description="Basic and acidic residues" evidence="7">
    <location>
        <begin position="1421"/>
        <end position="1433"/>
    </location>
</feature>
<feature type="domain" description="THO complex subunit 2 N-terminal" evidence="10">
    <location>
        <begin position="19"/>
        <end position="317"/>
    </location>
</feature>
<dbReference type="Proteomes" id="UP000663834">
    <property type="component" value="Unassembled WGS sequence"/>
</dbReference>
<feature type="compositionally biased region" description="Low complexity" evidence="7">
    <location>
        <begin position="1327"/>
        <end position="1354"/>
    </location>
</feature>
<feature type="compositionally biased region" description="Polar residues" evidence="7">
    <location>
        <begin position="1233"/>
        <end position="1273"/>
    </location>
</feature>
<comment type="similarity">
    <text evidence="2">Belongs to the THOC2 family.</text>
</comment>
<dbReference type="EMBL" id="CAJNOW010018803">
    <property type="protein sequence ID" value="CAF1668385.1"/>
    <property type="molecule type" value="Genomic_DNA"/>
</dbReference>
<feature type="compositionally biased region" description="Polar residues" evidence="7">
    <location>
        <begin position="1488"/>
        <end position="1498"/>
    </location>
</feature>
<feature type="compositionally biased region" description="Basic and acidic residues" evidence="7">
    <location>
        <begin position="1544"/>
        <end position="1560"/>
    </location>
</feature>
<evidence type="ECO:0000256" key="5">
    <source>
        <dbReference type="ARBA" id="ARBA00047033"/>
    </source>
</evidence>
<evidence type="ECO:0000256" key="7">
    <source>
        <dbReference type="SAM" id="MobiDB-lite"/>
    </source>
</evidence>
<feature type="compositionally biased region" description="Low complexity" evidence="7">
    <location>
        <begin position="323"/>
        <end position="332"/>
    </location>
</feature>
<comment type="subunit">
    <text evidence="5">Component of the THO subcomplex, which is composed of THOC1, THOC2, THOC3, THOC5, THOC6 and THOC7. The THO subcomplex interacts with DDX39B to form the THO-DDX39B complex which multimerizes into a 28-subunit tetrameric assembly. Component of the transcription/export (TREX) complex at least composed of ALYREF/THOC4, DDX39B, SARNP/CIP29, CHTOP and the THO subcomplex; in the complex interacts with THOC1, THOC3, THOC5, THOC7 and DDX39B. TREX seems to have a dynamic structure involving ATP-dependent remodeling. Interacts with POLDIP3 and ZC3H11A.</text>
</comment>
<dbReference type="Pfam" id="PF16134">
    <property type="entry name" value="THOC2_N"/>
    <property type="match status" value="2"/>
</dbReference>
<evidence type="ECO:0000256" key="3">
    <source>
        <dbReference type="ARBA" id="ARBA00019596"/>
    </source>
</evidence>
<keyword evidence="6" id="KW-0175">Coiled coil</keyword>
<evidence type="ECO:0000259" key="8">
    <source>
        <dbReference type="Pfam" id="PF11262"/>
    </source>
</evidence>
<dbReference type="OrthoDB" id="29024at2759"/>
<evidence type="ECO:0000256" key="2">
    <source>
        <dbReference type="ARBA" id="ARBA00007857"/>
    </source>
</evidence>
<evidence type="ECO:0000256" key="4">
    <source>
        <dbReference type="ARBA" id="ARBA00023242"/>
    </source>
</evidence>
<feature type="domain" description="THO complex subunit 2 N-terminal" evidence="10">
    <location>
        <begin position="425"/>
        <end position="562"/>
    </location>
</feature>
<dbReference type="GO" id="GO:0000445">
    <property type="term" value="C:THO complex part of transcription export complex"/>
    <property type="evidence" value="ECO:0007669"/>
    <property type="project" value="TreeGrafter"/>
</dbReference>